<keyword evidence="4" id="KW-0238">DNA-binding</keyword>
<dbReference type="InterPro" id="IPR050116">
    <property type="entry name" value="DNA_polymerase-Y"/>
</dbReference>
<feature type="domain" description="UmuC" evidence="6">
    <location>
        <begin position="88"/>
        <end position="264"/>
    </location>
</feature>
<comment type="caution">
    <text evidence="7">The sequence shown here is derived from an EMBL/GenBank/DDBJ whole genome shotgun (WGS) entry which is preliminary data.</text>
</comment>
<dbReference type="PROSITE" id="PS50173">
    <property type="entry name" value="UMUC"/>
    <property type="match status" value="1"/>
</dbReference>
<proteinExistence type="inferred from homology"/>
<evidence type="ECO:0000313" key="8">
    <source>
        <dbReference type="Proteomes" id="UP000663792"/>
    </source>
</evidence>
<comment type="subcellular location">
    <subcellularLocation>
        <location evidence="4">Cytoplasm</location>
    </subcellularLocation>
</comment>
<comment type="subunit">
    <text evidence="4">Monomer.</text>
</comment>
<dbReference type="GO" id="GO:0042276">
    <property type="term" value="P:error-prone translesion synthesis"/>
    <property type="evidence" value="ECO:0007669"/>
    <property type="project" value="TreeGrafter"/>
</dbReference>
<dbReference type="Gene3D" id="1.10.150.20">
    <property type="entry name" value="5' to 3' exonuclease, C-terminal subdomain"/>
    <property type="match status" value="1"/>
</dbReference>
<feature type="binding site" evidence="4">
    <location>
        <position position="182"/>
    </location>
    <ligand>
        <name>Mg(2+)</name>
        <dbReference type="ChEBI" id="CHEBI:18420"/>
    </ligand>
</feature>
<dbReference type="GO" id="GO:0003684">
    <property type="term" value="F:damaged DNA binding"/>
    <property type="evidence" value="ECO:0007669"/>
    <property type="project" value="InterPro"/>
</dbReference>
<dbReference type="GO" id="GO:0003887">
    <property type="term" value="F:DNA-directed DNA polymerase activity"/>
    <property type="evidence" value="ECO:0007669"/>
    <property type="project" value="UniProtKB-UniRule"/>
</dbReference>
<dbReference type="GO" id="GO:0000287">
    <property type="term" value="F:magnesium ion binding"/>
    <property type="evidence" value="ECO:0007669"/>
    <property type="project" value="UniProtKB-UniRule"/>
</dbReference>
<dbReference type="InterPro" id="IPR036775">
    <property type="entry name" value="DNA_pol_Y-fam_lit_finger_sf"/>
</dbReference>
<dbReference type="CDD" id="cd03586">
    <property type="entry name" value="PolY_Pol_IV_kappa"/>
    <property type="match status" value="1"/>
</dbReference>
<dbReference type="PANTHER" id="PTHR11076">
    <property type="entry name" value="DNA REPAIR POLYMERASE UMUC / TRANSFERASE FAMILY MEMBER"/>
    <property type="match status" value="1"/>
</dbReference>
<dbReference type="AlphaFoldDB" id="A0A939BZE8"/>
<comment type="similarity">
    <text evidence="1 4">Belongs to the DNA polymerase type-Y family.</text>
</comment>
<feature type="binding site" evidence="4">
    <location>
        <position position="92"/>
    </location>
    <ligand>
        <name>Mg(2+)</name>
        <dbReference type="ChEBI" id="CHEBI:18420"/>
    </ligand>
</feature>
<keyword evidence="4 7" id="KW-0808">Transferase</keyword>
<dbReference type="Gene3D" id="3.40.1170.60">
    <property type="match status" value="1"/>
</dbReference>
<dbReference type="InterPro" id="IPR022880">
    <property type="entry name" value="DNApol_IV"/>
</dbReference>
<evidence type="ECO:0000256" key="5">
    <source>
        <dbReference type="SAM" id="MobiDB-lite"/>
    </source>
</evidence>
<keyword evidence="4" id="KW-0234">DNA repair</keyword>
<dbReference type="GO" id="GO:0009432">
    <property type="term" value="P:SOS response"/>
    <property type="evidence" value="ECO:0007669"/>
    <property type="project" value="TreeGrafter"/>
</dbReference>
<dbReference type="Gene3D" id="3.30.1490.100">
    <property type="entry name" value="DNA polymerase, Y-family, little finger domain"/>
    <property type="match status" value="1"/>
</dbReference>
<keyword evidence="4" id="KW-0479">Metal-binding</keyword>
<dbReference type="SUPFAM" id="SSF56672">
    <property type="entry name" value="DNA/RNA polymerases"/>
    <property type="match status" value="1"/>
</dbReference>
<reference evidence="7" key="1">
    <citation type="submission" date="2021-01" db="EMBL/GenBank/DDBJ databases">
        <title>YIM 132084 draft genome.</title>
        <authorList>
            <person name="An D."/>
        </authorList>
    </citation>
    <scope>NUCLEOTIDE SEQUENCE</scope>
    <source>
        <strain evidence="7">YIM 132084</strain>
    </source>
</reference>
<accession>A0A939BZE8</accession>
<dbReference type="InterPro" id="IPR024728">
    <property type="entry name" value="PolY_HhH_motif"/>
</dbReference>
<feature type="site" description="Substrate discrimination" evidence="4">
    <location>
        <position position="97"/>
    </location>
</feature>
<comment type="function">
    <text evidence="2 4">Poorly processive, error-prone DNA polymerase involved in untargeted mutagenesis. Copies undamaged DNA at stalled replication forks, which arise in vivo from mismatched or misaligned primer ends. These misaligned primers can be extended by PolIV. Exhibits no 3'-5' exonuclease (proofreading) activity. May be involved in translesional synthesis, in conjunction with the beta clamp from PolIII.</text>
</comment>
<gene>
    <name evidence="4 7" type="primary">dinB</name>
    <name evidence="7" type="ORF">JL106_12350</name>
</gene>
<evidence type="ECO:0000256" key="3">
    <source>
        <dbReference type="ARBA" id="ARBA00049244"/>
    </source>
</evidence>
<evidence type="ECO:0000256" key="2">
    <source>
        <dbReference type="ARBA" id="ARBA00025589"/>
    </source>
</evidence>
<feature type="compositionally biased region" description="Gly residues" evidence="5">
    <location>
        <begin position="28"/>
        <end position="39"/>
    </location>
</feature>
<dbReference type="EMBL" id="JAERWK010000016">
    <property type="protein sequence ID" value="MBM9468070.1"/>
    <property type="molecule type" value="Genomic_DNA"/>
</dbReference>
<dbReference type="SUPFAM" id="SSF100879">
    <property type="entry name" value="Lesion bypass DNA polymerase (Y-family), little finger domain"/>
    <property type="match status" value="1"/>
</dbReference>
<dbReference type="InterPro" id="IPR001126">
    <property type="entry name" value="UmuC"/>
</dbReference>
<feature type="region of interest" description="Disordered" evidence="5">
    <location>
        <begin position="1"/>
        <end position="83"/>
    </location>
</feature>
<keyword evidence="4" id="KW-0235">DNA replication</keyword>
<keyword evidence="4" id="KW-0239">DNA-directed DNA polymerase</keyword>
<keyword evidence="4" id="KW-0963">Cytoplasm</keyword>
<keyword evidence="4 7" id="KW-0548">Nucleotidyltransferase</keyword>
<dbReference type="Pfam" id="PF11798">
    <property type="entry name" value="IMS_HHH"/>
    <property type="match status" value="1"/>
</dbReference>
<dbReference type="InterPro" id="IPR043128">
    <property type="entry name" value="Rev_trsase/Diguanyl_cyclase"/>
</dbReference>
<sequence>MPVGTTTHPHGPAVQYPTAPARSPQARGAGGSRQPGAGPGQLEPPGGATEPRHGRPAVRRVHTEASVGTRCEHVSVPDEPPGRTAPSVLHADLDAFYASVEQRDDPRLRGRPVIVGGGVVLAASYQAKARGVRTAMGGRQARRLCPDAAVVPPRFAAYSAASTAVFAVFRDTTPLVEGISIDEAFLDVGGLRNLVGPPELIAAQLRRRVAAEVGLPITVGAATTKFVAKVASAVAKPDGLLVVPPGGELAFLHPLPVERLWGVGEVTARKLHGCGIRTVAQVAEMGEAALVALLGPGTGHHLHALAHARDPRRVRTDVHRRSVGAQCALGWATRDLEHIDATALALVDRVANRMRGAHRIGRTVTLRLRFADFTRCTRSHTLGTPTDSTPALVDALRTLLRNAAPLITDQGATLVGVAVSGLVRDGAVQLELPFEPARTGDLDRTLDQVRDRFGTSAVTRGVLVGRHIGTPVPTLPDR</sequence>
<keyword evidence="4" id="KW-0460">Magnesium</keyword>
<evidence type="ECO:0000256" key="4">
    <source>
        <dbReference type="HAMAP-Rule" id="MF_01113"/>
    </source>
</evidence>
<dbReference type="Proteomes" id="UP000663792">
    <property type="component" value="Unassembled WGS sequence"/>
</dbReference>
<dbReference type="GO" id="GO:0006261">
    <property type="term" value="P:DNA-templated DNA replication"/>
    <property type="evidence" value="ECO:0007669"/>
    <property type="project" value="UniProtKB-UniRule"/>
</dbReference>
<comment type="catalytic activity">
    <reaction evidence="3 4">
        <text>DNA(n) + a 2'-deoxyribonucleoside 5'-triphosphate = DNA(n+1) + diphosphate</text>
        <dbReference type="Rhea" id="RHEA:22508"/>
        <dbReference type="Rhea" id="RHEA-COMP:17339"/>
        <dbReference type="Rhea" id="RHEA-COMP:17340"/>
        <dbReference type="ChEBI" id="CHEBI:33019"/>
        <dbReference type="ChEBI" id="CHEBI:61560"/>
        <dbReference type="ChEBI" id="CHEBI:173112"/>
        <dbReference type="EC" id="2.7.7.7"/>
    </reaction>
</comment>
<dbReference type="GO" id="GO:0006281">
    <property type="term" value="P:DNA repair"/>
    <property type="evidence" value="ECO:0007669"/>
    <property type="project" value="UniProtKB-UniRule"/>
</dbReference>
<dbReference type="NCBIfam" id="NF003015">
    <property type="entry name" value="PRK03858.1"/>
    <property type="match status" value="1"/>
</dbReference>
<organism evidence="7 8">
    <name type="scientific">Nakamurella leprariae</name>
    <dbReference type="NCBI Taxonomy" id="2803911"/>
    <lineage>
        <taxon>Bacteria</taxon>
        <taxon>Bacillati</taxon>
        <taxon>Actinomycetota</taxon>
        <taxon>Actinomycetes</taxon>
        <taxon>Nakamurellales</taxon>
        <taxon>Nakamurellaceae</taxon>
        <taxon>Nakamurella</taxon>
    </lineage>
</organism>
<feature type="active site" evidence="4">
    <location>
        <position position="183"/>
    </location>
</feature>
<dbReference type="PANTHER" id="PTHR11076:SF33">
    <property type="entry name" value="DNA POLYMERASE KAPPA"/>
    <property type="match status" value="1"/>
</dbReference>
<evidence type="ECO:0000259" key="6">
    <source>
        <dbReference type="PROSITE" id="PS50173"/>
    </source>
</evidence>
<keyword evidence="4" id="KW-0515">Mutator protein</keyword>
<evidence type="ECO:0000256" key="1">
    <source>
        <dbReference type="ARBA" id="ARBA00010945"/>
    </source>
</evidence>
<dbReference type="Gene3D" id="3.30.70.270">
    <property type="match status" value="1"/>
</dbReference>
<dbReference type="InterPro" id="IPR043502">
    <property type="entry name" value="DNA/RNA_pol_sf"/>
</dbReference>
<dbReference type="HAMAP" id="MF_01113">
    <property type="entry name" value="DNApol_IV"/>
    <property type="match status" value="1"/>
</dbReference>
<dbReference type="EC" id="2.7.7.7" evidence="4"/>
<dbReference type="GO" id="GO:0005829">
    <property type="term" value="C:cytosol"/>
    <property type="evidence" value="ECO:0007669"/>
    <property type="project" value="TreeGrafter"/>
</dbReference>
<keyword evidence="8" id="KW-1185">Reference proteome</keyword>
<dbReference type="NCBIfam" id="NF002677">
    <property type="entry name" value="PRK02406.1"/>
    <property type="match status" value="1"/>
</dbReference>
<dbReference type="InterPro" id="IPR017961">
    <property type="entry name" value="DNA_pol_Y-fam_little_finger"/>
</dbReference>
<comment type="cofactor">
    <cofactor evidence="4">
        <name>Mg(2+)</name>
        <dbReference type="ChEBI" id="CHEBI:18420"/>
    </cofactor>
    <text evidence="4">Binds 2 magnesium ions per subunit.</text>
</comment>
<evidence type="ECO:0000313" key="7">
    <source>
        <dbReference type="EMBL" id="MBM9468070.1"/>
    </source>
</evidence>
<keyword evidence="4" id="KW-0227">DNA damage</keyword>
<protein>
    <recommendedName>
        <fullName evidence="4">DNA polymerase IV</fullName>
        <shortName evidence="4">Pol IV</shortName>
        <ecNumber evidence="4">2.7.7.7</ecNumber>
    </recommendedName>
</protein>
<dbReference type="Pfam" id="PF00817">
    <property type="entry name" value="IMS"/>
    <property type="match status" value="1"/>
</dbReference>
<dbReference type="Pfam" id="PF11799">
    <property type="entry name" value="IMS_C"/>
    <property type="match status" value="1"/>
</dbReference>
<name>A0A939BZE8_9ACTN</name>